<keyword evidence="3" id="KW-0964">Secreted</keyword>
<sequence length="387" mass="43667">MNFFLWLFVCFSCILQEFNEASAIQDRVKIVYNWTVVEYAGKPEADYQSASIVPMGFAHYVDDKKVFIAIPRKEPGILETLTEIDDDMKNKSPRIKPFSGKPTVPLVSIYQPVIDDCKRLWVLDAGSAEYTGHDAPTAQRPAIIAFDLTNAEYKEIIRHEFTSSEPLGFGGFAVDVVDPKNCNEVFVYMTNFKENSLYIYDHTKENSWTINLKSFQPDKETVLENFTYEVGIFGIALGKRNAQLNRSAYYISGSSTVFWSIETNLLRVKAPRNVYTPKKIGDRGDDTDAIALAYDPDTEVIFFAEVKKRRITCWKTSTPFNTDNMGVVYESDNLKFVTDISVDSAGDLWFLSNADPPTGTKNPDDDILLLKVKASDAIQGTKCENKA</sequence>
<dbReference type="EMBL" id="MN605301">
    <property type="protein sequence ID" value="QHO60691.1"/>
    <property type="molecule type" value="mRNA"/>
</dbReference>
<evidence type="ECO:0000256" key="2">
    <source>
        <dbReference type="ARBA" id="ARBA00009127"/>
    </source>
</evidence>
<evidence type="ECO:0000256" key="3">
    <source>
        <dbReference type="ARBA" id="ARBA00022525"/>
    </source>
</evidence>
<organism evidence="6">
    <name type="scientific">Sergentomyia schwetzi</name>
    <dbReference type="NCBI Taxonomy" id="114605"/>
    <lineage>
        <taxon>Eukaryota</taxon>
        <taxon>Metazoa</taxon>
        <taxon>Ecdysozoa</taxon>
        <taxon>Arthropoda</taxon>
        <taxon>Hexapoda</taxon>
        <taxon>Insecta</taxon>
        <taxon>Pterygota</taxon>
        <taxon>Neoptera</taxon>
        <taxon>Endopterygota</taxon>
        <taxon>Diptera</taxon>
        <taxon>Nematocera</taxon>
        <taxon>Psychodoidea</taxon>
        <taxon>Psychodidae</taxon>
        <taxon>Sergentomyia</taxon>
        <taxon>Sergentomyia</taxon>
    </lineage>
</organism>
<evidence type="ECO:0000256" key="5">
    <source>
        <dbReference type="SAM" id="SignalP"/>
    </source>
</evidence>
<protein>
    <submittedName>
        <fullName evidence="6">Salivary yellow-related protein</fullName>
    </submittedName>
</protein>
<reference evidence="6" key="1">
    <citation type="submission" date="2019-10" db="EMBL/GenBank/DDBJ databases">
        <title>Sergentomyia schwetzi: salivary gland transcriptome, proteome and enzymatic activities in two lineages adapted to different blood sources.</title>
        <authorList>
            <person name="Polanska N."/>
            <person name="Ishemgulova A."/>
            <person name="Volfova V."/>
            <person name="Flegontov P."/>
            <person name="Votypka J."/>
            <person name="Yurchenko V."/>
            <person name="Volf P."/>
        </authorList>
    </citation>
    <scope>NUCLEOTIDE SEQUENCE</scope>
    <source>
        <tissue evidence="6">Salivary glands</tissue>
    </source>
</reference>
<keyword evidence="4 5" id="KW-0732">Signal</keyword>
<dbReference type="Pfam" id="PF03022">
    <property type="entry name" value="MRJP"/>
    <property type="match status" value="1"/>
</dbReference>
<name>A0A6B9VL73_9DIPT</name>
<proteinExistence type="evidence at transcript level"/>
<comment type="subcellular location">
    <subcellularLocation>
        <location evidence="1">Secreted</location>
    </subcellularLocation>
</comment>
<dbReference type="InterPro" id="IPR011042">
    <property type="entry name" value="6-blade_b-propeller_TolB-like"/>
</dbReference>
<feature type="signal peptide" evidence="5">
    <location>
        <begin position="1"/>
        <end position="23"/>
    </location>
</feature>
<evidence type="ECO:0000313" key="6">
    <source>
        <dbReference type="EMBL" id="QHO60691.1"/>
    </source>
</evidence>
<evidence type="ECO:0000256" key="1">
    <source>
        <dbReference type="ARBA" id="ARBA00004613"/>
    </source>
</evidence>
<comment type="similarity">
    <text evidence="2">Belongs to the major royal jelly protein family.</text>
</comment>
<dbReference type="AlphaFoldDB" id="A0A6B9VL73"/>
<dbReference type="PANTHER" id="PTHR10009">
    <property type="entry name" value="PROTEIN YELLOW-RELATED"/>
    <property type="match status" value="1"/>
</dbReference>
<dbReference type="Gene3D" id="2.120.10.30">
    <property type="entry name" value="TolB, C-terminal domain"/>
    <property type="match status" value="1"/>
</dbReference>
<dbReference type="SUPFAM" id="SSF63829">
    <property type="entry name" value="Calcium-dependent phosphotriesterase"/>
    <property type="match status" value="1"/>
</dbReference>
<accession>A0A6B9VL73</accession>
<dbReference type="InterPro" id="IPR017996">
    <property type="entry name" value="MRJP/yellow-related"/>
</dbReference>
<feature type="chain" id="PRO_5025640386" evidence="5">
    <location>
        <begin position="24"/>
        <end position="387"/>
    </location>
</feature>
<dbReference type="GO" id="GO:0005576">
    <property type="term" value="C:extracellular region"/>
    <property type="evidence" value="ECO:0007669"/>
    <property type="project" value="UniProtKB-SubCell"/>
</dbReference>
<evidence type="ECO:0000256" key="4">
    <source>
        <dbReference type="ARBA" id="ARBA00022729"/>
    </source>
</evidence>
<dbReference type="PANTHER" id="PTHR10009:SF18">
    <property type="entry name" value="PROTEIN YELLOW-LIKE PROTEIN"/>
    <property type="match status" value="1"/>
</dbReference>